<dbReference type="GO" id="GO:0000160">
    <property type="term" value="P:phosphorelay signal transduction system"/>
    <property type="evidence" value="ECO:0007669"/>
    <property type="project" value="InterPro"/>
</dbReference>
<evidence type="ECO:0000256" key="5">
    <source>
        <dbReference type="SAM" id="MobiDB-lite"/>
    </source>
</evidence>
<dbReference type="CDD" id="cd15831">
    <property type="entry name" value="BTAD"/>
    <property type="match status" value="1"/>
</dbReference>
<protein>
    <submittedName>
        <fullName evidence="7">Helix-turn-helix domain-containing protein</fullName>
    </submittedName>
</protein>
<dbReference type="PROSITE" id="PS50943">
    <property type="entry name" value="HTH_CROC1"/>
    <property type="match status" value="1"/>
</dbReference>
<gene>
    <name evidence="7" type="ORF">E1298_05440</name>
</gene>
<dbReference type="SUPFAM" id="SSF47413">
    <property type="entry name" value="lambda repressor-like DNA-binding domains"/>
    <property type="match status" value="1"/>
</dbReference>
<accession>A0A4R5C941</accession>
<dbReference type="PANTHER" id="PTHR35807:SF1">
    <property type="entry name" value="TRANSCRIPTIONAL REGULATOR REDD"/>
    <property type="match status" value="1"/>
</dbReference>
<dbReference type="InterPro" id="IPR051677">
    <property type="entry name" value="AfsR-DnrI-RedD_regulator"/>
</dbReference>
<evidence type="ECO:0000256" key="4">
    <source>
        <dbReference type="ARBA" id="ARBA00023163"/>
    </source>
</evidence>
<dbReference type="InterPro" id="IPR011990">
    <property type="entry name" value="TPR-like_helical_dom_sf"/>
</dbReference>
<dbReference type="Gene3D" id="1.10.260.40">
    <property type="entry name" value="lambda repressor-like DNA-binding domains"/>
    <property type="match status" value="1"/>
</dbReference>
<reference evidence="7 8" key="1">
    <citation type="submission" date="2019-03" db="EMBL/GenBank/DDBJ databases">
        <title>Draft genome sequences of novel Actinobacteria.</title>
        <authorList>
            <person name="Sahin N."/>
            <person name="Ay H."/>
            <person name="Saygin H."/>
        </authorList>
    </citation>
    <scope>NUCLEOTIDE SEQUENCE [LARGE SCALE GENOMIC DNA]</scope>
    <source>
        <strain evidence="7 8">H3C3</strain>
    </source>
</reference>
<dbReference type="Pfam" id="PF00931">
    <property type="entry name" value="NB-ARC"/>
    <property type="match status" value="1"/>
</dbReference>
<dbReference type="InterPro" id="IPR016032">
    <property type="entry name" value="Sig_transdc_resp-reg_C-effctor"/>
</dbReference>
<evidence type="ECO:0000256" key="1">
    <source>
        <dbReference type="ARBA" id="ARBA00005820"/>
    </source>
</evidence>
<dbReference type="InterPro" id="IPR010982">
    <property type="entry name" value="Lambda_DNA-bd_dom_sf"/>
</dbReference>
<dbReference type="EMBL" id="SMKU01000013">
    <property type="protein sequence ID" value="TDD95309.1"/>
    <property type="molecule type" value="Genomic_DNA"/>
</dbReference>
<feature type="domain" description="HTH cro/C1-type" evidence="6">
    <location>
        <begin position="16"/>
        <end position="68"/>
    </location>
</feature>
<dbReference type="InterPro" id="IPR036388">
    <property type="entry name" value="WH-like_DNA-bd_sf"/>
</dbReference>
<dbReference type="SUPFAM" id="SSF46894">
    <property type="entry name" value="C-terminal effector domain of the bipartite response regulators"/>
    <property type="match status" value="1"/>
</dbReference>
<evidence type="ECO:0000313" key="8">
    <source>
        <dbReference type="Proteomes" id="UP000294513"/>
    </source>
</evidence>
<proteinExistence type="inferred from homology"/>
<dbReference type="SUPFAM" id="SSF52540">
    <property type="entry name" value="P-loop containing nucleoside triphosphate hydrolases"/>
    <property type="match status" value="1"/>
</dbReference>
<organism evidence="7 8">
    <name type="scientific">Actinomadura rubrisoli</name>
    <dbReference type="NCBI Taxonomy" id="2530368"/>
    <lineage>
        <taxon>Bacteria</taxon>
        <taxon>Bacillati</taxon>
        <taxon>Actinomycetota</taxon>
        <taxon>Actinomycetes</taxon>
        <taxon>Streptosporangiales</taxon>
        <taxon>Thermomonosporaceae</taxon>
        <taxon>Actinomadura</taxon>
    </lineage>
</organism>
<dbReference type="Gene3D" id="1.10.10.10">
    <property type="entry name" value="Winged helix-like DNA-binding domain superfamily/Winged helix DNA-binding domain"/>
    <property type="match status" value="1"/>
</dbReference>
<name>A0A4R5C941_9ACTN</name>
<dbReference type="Proteomes" id="UP000294513">
    <property type="component" value="Unassembled WGS sequence"/>
</dbReference>
<dbReference type="CDD" id="cd00093">
    <property type="entry name" value="HTH_XRE"/>
    <property type="match status" value="1"/>
</dbReference>
<dbReference type="SUPFAM" id="SSF48452">
    <property type="entry name" value="TPR-like"/>
    <property type="match status" value="1"/>
</dbReference>
<comment type="similarity">
    <text evidence="1">Belongs to the AfsR/DnrI/RedD regulatory family.</text>
</comment>
<sequence length="702" mass="76713">MENGAGQPLGERVRWLRRRARLTQYDLSELAGISVRAVRDIEQGRVRRPRTVTLARLGGALGLDGDDAWWQRRPRQEPRPGPNDLPGIGILGPLYIRRDGAVTDVQAPKLRLLLALLALRFPQAAGFEEITQALWPDGPPRSHQGLIYTYVSQLRGLMRSGEPSPGPLELARTHGGYRLVTDRAHVDRTRFEDLVARTREARTAGRAAEALALTRRALDRWHGSLLADVPQLRQDPAAVAVAGLRVESVLAYADLAMELRRPRQALHTLRSVAREEPLHEGLQARLMLVLASCGEQSEALGVFACVRRRLMDELGVEPGDEIRRAHLRVLRQQLPWPDEAEPPARRHREPPSAPVRHAAPSQLPNAAGVFVGRAAPLAELSRRLLPDPRAAAGRAPVTLVSGQPGVGKTALAVRWAHRMRDRFPDGQLYADLRGHSVRRAVTAHEALRQFLRALAVPDGQVPADVDEAAALYRSQLAGRRMLVVLDDARDEDQVRPLIPGGGHSAVLVTSRARMPGLVARDGARRMDLGVLTSGETYALLAELLGRERVDAEPAAAAALGMLCGGLPLALRVAAARMAESPGADLAQYCAKLRESGVFHELDGADLPSSLRFAFDASHAALPEPSRRLLRLLGMTPGLHVTVGVAAELAGSPPDEARRMLRGLVDASLLEQRARDRFVMPDLLRGYVAELAERREAVPSDQY</sequence>
<dbReference type="GO" id="GO:0043531">
    <property type="term" value="F:ADP binding"/>
    <property type="evidence" value="ECO:0007669"/>
    <property type="project" value="InterPro"/>
</dbReference>
<dbReference type="SMART" id="SM01043">
    <property type="entry name" value="BTAD"/>
    <property type="match status" value="1"/>
</dbReference>
<dbReference type="SMART" id="SM00530">
    <property type="entry name" value="HTH_XRE"/>
    <property type="match status" value="1"/>
</dbReference>
<keyword evidence="2" id="KW-0805">Transcription regulation</keyword>
<dbReference type="InterPro" id="IPR005158">
    <property type="entry name" value="BTAD"/>
</dbReference>
<dbReference type="OrthoDB" id="5521887at2"/>
<dbReference type="InterPro" id="IPR027417">
    <property type="entry name" value="P-loop_NTPase"/>
</dbReference>
<dbReference type="Gene3D" id="1.25.40.10">
    <property type="entry name" value="Tetratricopeptide repeat domain"/>
    <property type="match status" value="1"/>
</dbReference>
<evidence type="ECO:0000256" key="3">
    <source>
        <dbReference type="ARBA" id="ARBA00023125"/>
    </source>
</evidence>
<keyword evidence="8" id="KW-1185">Reference proteome</keyword>
<dbReference type="Pfam" id="PF13560">
    <property type="entry name" value="HTH_31"/>
    <property type="match status" value="1"/>
</dbReference>
<keyword evidence="3" id="KW-0238">DNA-binding</keyword>
<dbReference type="InterPro" id="IPR001867">
    <property type="entry name" value="OmpR/PhoB-type_DNA-bd"/>
</dbReference>
<evidence type="ECO:0000256" key="2">
    <source>
        <dbReference type="ARBA" id="ARBA00023015"/>
    </source>
</evidence>
<dbReference type="InterPro" id="IPR002182">
    <property type="entry name" value="NB-ARC"/>
</dbReference>
<dbReference type="SMART" id="SM00862">
    <property type="entry name" value="Trans_reg_C"/>
    <property type="match status" value="1"/>
</dbReference>
<dbReference type="PANTHER" id="PTHR35807">
    <property type="entry name" value="TRANSCRIPTIONAL REGULATOR REDD-RELATED"/>
    <property type="match status" value="1"/>
</dbReference>
<dbReference type="InterPro" id="IPR001387">
    <property type="entry name" value="Cro/C1-type_HTH"/>
</dbReference>
<evidence type="ECO:0000313" key="7">
    <source>
        <dbReference type="EMBL" id="TDD95309.1"/>
    </source>
</evidence>
<dbReference type="Gene3D" id="3.40.50.300">
    <property type="entry name" value="P-loop containing nucleotide triphosphate hydrolases"/>
    <property type="match status" value="1"/>
</dbReference>
<dbReference type="RefSeq" id="WP_131889642.1">
    <property type="nucleotide sequence ID" value="NZ_SMKU01000013.1"/>
</dbReference>
<dbReference type="GO" id="GO:0006355">
    <property type="term" value="P:regulation of DNA-templated transcription"/>
    <property type="evidence" value="ECO:0007669"/>
    <property type="project" value="InterPro"/>
</dbReference>
<comment type="caution">
    <text evidence="7">The sequence shown here is derived from an EMBL/GenBank/DDBJ whole genome shotgun (WGS) entry which is preliminary data.</text>
</comment>
<dbReference type="GO" id="GO:0003677">
    <property type="term" value="F:DNA binding"/>
    <property type="evidence" value="ECO:0007669"/>
    <property type="project" value="UniProtKB-KW"/>
</dbReference>
<dbReference type="AlphaFoldDB" id="A0A4R5C941"/>
<dbReference type="Pfam" id="PF03704">
    <property type="entry name" value="BTAD"/>
    <property type="match status" value="1"/>
</dbReference>
<keyword evidence="4" id="KW-0804">Transcription</keyword>
<feature type="region of interest" description="Disordered" evidence="5">
    <location>
        <begin position="334"/>
        <end position="359"/>
    </location>
</feature>
<dbReference type="PRINTS" id="PR00364">
    <property type="entry name" value="DISEASERSIST"/>
</dbReference>
<evidence type="ECO:0000259" key="6">
    <source>
        <dbReference type="PROSITE" id="PS50943"/>
    </source>
</evidence>